<keyword evidence="4 5" id="KW-0472">Membrane</keyword>
<dbReference type="PANTHER" id="PTHR23501:SF199">
    <property type="entry name" value="MFS EFFLUX TRANSPORTER INPD-RELATED"/>
    <property type="match status" value="1"/>
</dbReference>
<dbReference type="GO" id="GO:0022857">
    <property type="term" value="F:transmembrane transporter activity"/>
    <property type="evidence" value="ECO:0007669"/>
    <property type="project" value="InterPro"/>
</dbReference>
<feature type="transmembrane region" description="Helical" evidence="5">
    <location>
        <begin position="20"/>
        <end position="41"/>
    </location>
</feature>
<dbReference type="EMBL" id="JARKIF010000022">
    <property type="protein sequence ID" value="KAJ7616645.1"/>
    <property type="molecule type" value="Genomic_DNA"/>
</dbReference>
<evidence type="ECO:0000256" key="5">
    <source>
        <dbReference type="SAM" id="Phobius"/>
    </source>
</evidence>
<accession>A0AAD7FFB8</accession>
<feature type="transmembrane region" description="Helical" evidence="5">
    <location>
        <begin position="53"/>
        <end position="72"/>
    </location>
</feature>
<dbReference type="GO" id="GO:0005886">
    <property type="term" value="C:plasma membrane"/>
    <property type="evidence" value="ECO:0007669"/>
    <property type="project" value="TreeGrafter"/>
</dbReference>
<keyword evidence="8" id="KW-1185">Reference proteome</keyword>
<feature type="transmembrane region" description="Helical" evidence="5">
    <location>
        <begin position="78"/>
        <end position="102"/>
    </location>
</feature>
<comment type="caution">
    <text evidence="7">The sequence shown here is derived from an EMBL/GenBank/DDBJ whole genome shotgun (WGS) entry which is preliminary data.</text>
</comment>
<dbReference type="Gene3D" id="1.20.1250.20">
    <property type="entry name" value="MFS general substrate transporter like domains"/>
    <property type="match status" value="1"/>
</dbReference>
<gene>
    <name evidence="7" type="ORF">FB45DRAFT_757238</name>
</gene>
<dbReference type="SUPFAM" id="SSF103473">
    <property type="entry name" value="MFS general substrate transporter"/>
    <property type="match status" value="1"/>
</dbReference>
<organism evidence="7 8">
    <name type="scientific">Roridomyces roridus</name>
    <dbReference type="NCBI Taxonomy" id="1738132"/>
    <lineage>
        <taxon>Eukaryota</taxon>
        <taxon>Fungi</taxon>
        <taxon>Dikarya</taxon>
        <taxon>Basidiomycota</taxon>
        <taxon>Agaricomycotina</taxon>
        <taxon>Agaricomycetes</taxon>
        <taxon>Agaricomycetidae</taxon>
        <taxon>Agaricales</taxon>
        <taxon>Marasmiineae</taxon>
        <taxon>Mycenaceae</taxon>
        <taxon>Roridomyces</taxon>
    </lineage>
</organism>
<keyword evidence="3 5" id="KW-1133">Transmembrane helix</keyword>
<evidence type="ECO:0000256" key="4">
    <source>
        <dbReference type="ARBA" id="ARBA00023136"/>
    </source>
</evidence>
<comment type="subcellular location">
    <subcellularLocation>
        <location evidence="1">Membrane</location>
        <topology evidence="1">Multi-pass membrane protein</topology>
    </subcellularLocation>
</comment>
<dbReference type="InterPro" id="IPR011701">
    <property type="entry name" value="MFS"/>
</dbReference>
<evidence type="ECO:0000259" key="6">
    <source>
        <dbReference type="PROSITE" id="PS50850"/>
    </source>
</evidence>
<evidence type="ECO:0000256" key="1">
    <source>
        <dbReference type="ARBA" id="ARBA00004141"/>
    </source>
</evidence>
<dbReference type="InterPro" id="IPR020846">
    <property type="entry name" value="MFS_dom"/>
</dbReference>
<keyword evidence="2 5" id="KW-0812">Transmembrane</keyword>
<evidence type="ECO:0000313" key="8">
    <source>
        <dbReference type="Proteomes" id="UP001221142"/>
    </source>
</evidence>
<name>A0AAD7FFB8_9AGAR</name>
<reference evidence="7" key="1">
    <citation type="submission" date="2023-03" db="EMBL/GenBank/DDBJ databases">
        <title>Massive genome expansion in bonnet fungi (Mycena s.s.) driven by repeated elements and novel gene families across ecological guilds.</title>
        <authorList>
            <consortium name="Lawrence Berkeley National Laboratory"/>
            <person name="Harder C.B."/>
            <person name="Miyauchi S."/>
            <person name="Viragh M."/>
            <person name="Kuo A."/>
            <person name="Thoen E."/>
            <person name="Andreopoulos B."/>
            <person name="Lu D."/>
            <person name="Skrede I."/>
            <person name="Drula E."/>
            <person name="Henrissat B."/>
            <person name="Morin E."/>
            <person name="Kohler A."/>
            <person name="Barry K."/>
            <person name="LaButti K."/>
            <person name="Morin E."/>
            <person name="Salamov A."/>
            <person name="Lipzen A."/>
            <person name="Mereny Z."/>
            <person name="Hegedus B."/>
            <person name="Baldrian P."/>
            <person name="Stursova M."/>
            <person name="Weitz H."/>
            <person name="Taylor A."/>
            <person name="Grigoriev I.V."/>
            <person name="Nagy L.G."/>
            <person name="Martin F."/>
            <person name="Kauserud H."/>
        </authorList>
    </citation>
    <scope>NUCLEOTIDE SEQUENCE</scope>
    <source>
        <strain evidence="7">9284</strain>
    </source>
</reference>
<dbReference type="InterPro" id="IPR036259">
    <property type="entry name" value="MFS_trans_sf"/>
</dbReference>
<proteinExistence type="predicted"/>
<evidence type="ECO:0000256" key="3">
    <source>
        <dbReference type="ARBA" id="ARBA00022989"/>
    </source>
</evidence>
<protein>
    <recommendedName>
        <fullName evidence="6">Major facilitator superfamily (MFS) profile domain-containing protein</fullName>
    </recommendedName>
</protein>
<evidence type="ECO:0000313" key="7">
    <source>
        <dbReference type="EMBL" id="KAJ7616645.1"/>
    </source>
</evidence>
<sequence>MIVTTAILTDHFHSLDDVGWYGSACVLNLPPLTTAVTQLLFGQFYTFLPVKWTFVAAITLFEAGFLLCGAAPTSTGLIIGRALAGLAAGIYSGSMVIVANFIPLERRPMYNGHVRNC</sequence>
<dbReference type="PROSITE" id="PS50850">
    <property type="entry name" value="MFS"/>
    <property type="match status" value="1"/>
</dbReference>
<feature type="domain" description="Major facilitator superfamily (MFS) profile" evidence="6">
    <location>
        <begin position="1"/>
        <end position="117"/>
    </location>
</feature>
<dbReference type="PANTHER" id="PTHR23501">
    <property type="entry name" value="MAJOR FACILITATOR SUPERFAMILY"/>
    <property type="match status" value="1"/>
</dbReference>
<dbReference type="Pfam" id="PF07690">
    <property type="entry name" value="MFS_1"/>
    <property type="match status" value="1"/>
</dbReference>
<dbReference type="AlphaFoldDB" id="A0AAD7FFB8"/>
<dbReference type="Proteomes" id="UP001221142">
    <property type="component" value="Unassembled WGS sequence"/>
</dbReference>
<evidence type="ECO:0000256" key="2">
    <source>
        <dbReference type="ARBA" id="ARBA00022692"/>
    </source>
</evidence>